<accession>A0A0G4I2E8</accession>
<protein>
    <submittedName>
        <fullName evidence="1">Uncharacterized protein</fullName>
    </submittedName>
</protein>
<proteinExistence type="predicted"/>
<dbReference type="AlphaFoldDB" id="A0A0G4I2E8"/>
<organism evidence="1">
    <name type="scientific">Chromera velia CCMP2878</name>
    <dbReference type="NCBI Taxonomy" id="1169474"/>
    <lineage>
        <taxon>Eukaryota</taxon>
        <taxon>Sar</taxon>
        <taxon>Alveolata</taxon>
        <taxon>Colpodellida</taxon>
        <taxon>Chromeraceae</taxon>
        <taxon>Chromera</taxon>
    </lineage>
</organism>
<name>A0A0G4I2E8_9ALVE</name>
<dbReference type="VEuPathDB" id="CryptoDB:Cvel_10373"/>
<evidence type="ECO:0000313" key="1">
    <source>
        <dbReference type="EMBL" id="CEM51084.1"/>
    </source>
</evidence>
<sequence>MMSYAVHIPAIMLRELLAIVEGIDPTHLQRSPHPLFLAIKNRKAILQGWWATHVNPASPPTVDRQSAARSVNTLNDLLTLIDDLHDSRSKCAHTGEQVHLKVTPHSLYHTITTGLAAAQYLEKTFLYAGSARLKHATDMAQKMLKKLFALATKGPSFTLELTTADPAVATTGVAVPESVKSADTGALLAELQRRFQLKAIKNVDLVGQKVLLEFTERVD</sequence>
<gene>
    <name evidence="1" type="ORF">Cvel_10373</name>
</gene>
<dbReference type="EMBL" id="CDMZ01004841">
    <property type="protein sequence ID" value="CEM51084.1"/>
    <property type="molecule type" value="Genomic_DNA"/>
</dbReference>
<reference evidence="1" key="1">
    <citation type="submission" date="2014-11" db="EMBL/GenBank/DDBJ databases">
        <authorList>
            <person name="Otto D Thomas"/>
            <person name="Naeem Raeece"/>
        </authorList>
    </citation>
    <scope>NUCLEOTIDE SEQUENCE</scope>
</reference>